<dbReference type="CDD" id="cd00063">
    <property type="entry name" value="FN3"/>
    <property type="match status" value="1"/>
</dbReference>
<feature type="signal peptide" evidence="1">
    <location>
        <begin position="1"/>
        <end position="29"/>
    </location>
</feature>
<feature type="domain" description="Fibronectin type-III" evidence="2">
    <location>
        <begin position="363"/>
        <end position="448"/>
    </location>
</feature>
<dbReference type="InterPro" id="IPR013783">
    <property type="entry name" value="Ig-like_fold"/>
</dbReference>
<accession>A0ABP3VSG7</accession>
<dbReference type="SUPFAM" id="SSF49265">
    <property type="entry name" value="Fibronectin type III"/>
    <property type="match status" value="1"/>
</dbReference>
<evidence type="ECO:0000313" key="3">
    <source>
        <dbReference type="EMBL" id="GAA0768368.1"/>
    </source>
</evidence>
<dbReference type="InterPro" id="IPR036116">
    <property type="entry name" value="FN3_sf"/>
</dbReference>
<dbReference type="PROSITE" id="PS50853">
    <property type="entry name" value="FN3"/>
    <property type="match status" value="1"/>
</dbReference>
<evidence type="ECO:0000313" key="4">
    <source>
        <dbReference type="Proteomes" id="UP001500279"/>
    </source>
</evidence>
<gene>
    <name evidence="3" type="ORF">GCM10009107_58130</name>
</gene>
<evidence type="ECO:0000256" key="1">
    <source>
        <dbReference type="SAM" id="SignalP"/>
    </source>
</evidence>
<dbReference type="SMART" id="SM00060">
    <property type="entry name" value="FN3"/>
    <property type="match status" value="1"/>
</dbReference>
<name>A0ABP3VSG7_9BURK</name>
<reference evidence="4" key="1">
    <citation type="journal article" date="2019" name="Int. J. Syst. Evol. Microbiol.">
        <title>The Global Catalogue of Microorganisms (GCM) 10K type strain sequencing project: providing services to taxonomists for standard genome sequencing and annotation.</title>
        <authorList>
            <consortium name="The Broad Institute Genomics Platform"/>
            <consortium name="The Broad Institute Genome Sequencing Center for Infectious Disease"/>
            <person name="Wu L."/>
            <person name="Ma J."/>
        </authorList>
    </citation>
    <scope>NUCLEOTIDE SEQUENCE [LARGE SCALE GENOMIC DNA]</scope>
    <source>
        <strain evidence="4">JCM 15503</strain>
    </source>
</reference>
<organism evidence="3 4">
    <name type="scientific">Ideonella azotifigens</name>
    <dbReference type="NCBI Taxonomy" id="513160"/>
    <lineage>
        <taxon>Bacteria</taxon>
        <taxon>Pseudomonadati</taxon>
        <taxon>Pseudomonadota</taxon>
        <taxon>Betaproteobacteria</taxon>
        <taxon>Burkholderiales</taxon>
        <taxon>Sphaerotilaceae</taxon>
        <taxon>Ideonella</taxon>
    </lineage>
</organism>
<dbReference type="RefSeq" id="WP_141286366.1">
    <property type="nucleotide sequence ID" value="NZ_BAAAEW010000047.1"/>
</dbReference>
<dbReference type="Gene3D" id="2.60.40.10">
    <property type="entry name" value="Immunoglobulins"/>
    <property type="match status" value="1"/>
</dbReference>
<dbReference type="SUPFAM" id="SSF53474">
    <property type="entry name" value="alpha/beta-Hydrolases"/>
    <property type="match status" value="1"/>
</dbReference>
<keyword evidence="4" id="KW-1185">Reference proteome</keyword>
<dbReference type="InterPro" id="IPR003961">
    <property type="entry name" value="FN3_dom"/>
</dbReference>
<comment type="caution">
    <text evidence="3">The sequence shown here is derived from an EMBL/GenBank/DDBJ whole genome shotgun (WGS) entry which is preliminary data.</text>
</comment>
<proteinExistence type="predicted"/>
<feature type="chain" id="PRO_5045077079" description="Fibronectin type-III domain-containing protein" evidence="1">
    <location>
        <begin position="30"/>
        <end position="507"/>
    </location>
</feature>
<evidence type="ECO:0000259" key="2">
    <source>
        <dbReference type="PROSITE" id="PS50853"/>
    </source>
</evidence>
<dbReference type="EMBL" id="BAAAEW010000047">
    <property type="protein sequence ID" value="GAA0768368.1"/>
    <property type="molecule type" value="Genomic_DNA"/>
</dbReference>
<sequence length="507" mass="51395">MRFSARSAGAVAAFAAITLASLSTVPAQAAVALPALNVDTSQTTVSGLSSGGFMANQLGYAYSGTFKGVGVFAGGPYMCAGHSNYTACMYNASISASMLSTMQADLNNWSGSLNDALANVASQKIFLFVGTSDYTVGPNPMNAVNTQYGNNGVPAGNLSYVQRASTAHVFPTDFAGTGDNACNSSSSPYIANCGYDGAKAALTQFYGTLAARNDSPAAANYIEFDQTAYSNGNPGMAATGWLYVPADCAAGTQCKLHVALHGCQQNYATIGDKFLKNTGYTRWADTNHIIVLFPQTKVDSTSHSTSASGSLGNPNGCWDWIGWYGSDFARKSGTQMAALKAMVDHVASGSGSGGGGGGGALPAPTGVATSNATNTSMSIAWGAVTGAAGYRVFRGGALVSGSGLVTGTSYSDTGLTAATTYSWTVAAVDASNVQGAMSSPASGTTTGAAATCTTASNYAHVSAGRAHQSGGYALANGSNQNMGLWNVFVTTTLKNTAPNYYVIGTCP</sequence>
<dbReference type="Gene3D" id="3.40.50.1820">
    <property type="entry name" value="alpha/beta hydrolase"/>
    <property type="match status" value="2"/>
</dbReference>
<dbReference type="PANTHER" id="PTHR42972:SF8">
    <property type="entry name" value="POLYHYDROXYBUTYRATE DEPOLYMERASE"/>
    <property type="match status" value="1"/>
</dbReference>
<dbReference type="Proteomes" id="UP001500279">
    <property type="component" value="Unassembled WGS sequence"/>
</dbReference>
<keyword evidence="1" id="KW-0732">Signal</keyword>
<dbReference type="PANTHER" id="PTHR42972">
    <property type="entry name" value="TOL-PAL SYSTEM PROTEIN TOLB"/>
    <property type="match status" value="1"/>
</dbReference>
<protein>
    <recommendedName>
        <fullName evidence="2">Fibronectin type-III domain-containing protein</fullName>
    </recommendedName>
</protein>
<dbReference type="InterPro" id="IPR029058">
    <property type="entry name" value="AB_hydrolase_fold"/>
</dbReference>